<dbReference type="GO" id="GO:0030127">
    <property type="term" value="C:COPII vesicle coat"/>
    <property type="evidence" value="ECO:0007669"/>
    <property type="project" value="TreeGrafter"/>
</dbReference>
<feature type="compositionally biased region" description="Low complexity" evidence="4">
    <location>
        <begin position="267"/>
        <end position="278"/>
    </location>
</feature>
<dbReference type="GO" id="GO:0007029">
    <property type="term" value="P:endoplasmic reticulum organization"/>
    <property type="evidence" value="ECO:0007669"/>
    <property type="project" value="TreeGrafter"/>
</dbReference>
<dbReference type="PANTHER" id="PTHR13923:SF11">
    <property type="entry name" value="SECRETORY 31, ISOFORM D"/>
    <property type="match status" value="1"/>
</dbReference>
<gene>
    <name evidence="5" type="ORF">M569_04603</name>
</gene>
<dbReference type="OrthoDB" id="542917at2759"/>
<dbReference type="Proteomes" id="UP000015453">
    <property type="component" value="Unassembled WGS sequence"/>
</dbReference>
<dbReference type="EMBL" id="AUSU01001800">
    <property type="protein sequence ID" value="EPS70158.1"/>
    <property type="molecule type" value="Genomic_DNA"/>
</dbReference>
<dbReference type="InterPro" id="IPR040251">
    <property type="entry name" value="SEC31-like"/>
</dbReference>
<keyword evidence="1" id="KW-0813">Transport</keyword>
<protein>
    <recommendedName>
        <fullName evidence="7">SRA1/Sec31 domain-containing protein</fullName>
    </recommendedName>
</protein>
<feature type="non-terminal residue" evidence="5">
    <location>
        <position position="1"/>
    </location>
</feature>
<feature type="non-terminal residue" evidence="5">
    <location>
        <position position="402"/>
    </location>
</feature>
<evidence type="ECO:0000313" key="5">
    <source>
        <dbReference type="EMBL" id="EPS70158.1"/>
    </source>
</evidence>
<evidence type="ECO:0008006" key="7">
    <source>
        <dbReference type="Google" id="ProtNLM"/>
    </source>
</evidence>
<dbReference type="GO" id="GO:0090110">
    <property type="term" value="P:COPII-coated vesicle cargo loading"/>
    <property type="evidence" value="ECO:0007669"/>
    <property type="project" value="TreeGrafter"/>
</dbReference>
<dbReference type="Gene3D" id="1.25.40.1030">
    <property type="match status" value="1"/>
</dbReference>
<proteinExistence type="predicted"/>
<accession>S8E374</accession>
<dbReference type="GO" id="GO:0005198">
    <property type="term" value="F:structural molecule activity"/>
    <property type="evidence" value="ECO:0007669"/>
    <property type="project" value="TreeGrafter"/>
</dbReference>
<dbReference type="Gene3D" id="1.20.940.10">
    <property type="entry name" value="Functional domain of the splicing factor Prp18"/>
    <property type="match status" value="1"/>
</dbReference>
<evidence type="ECO:0000256" key="2">
    <source>
        <dbReference type="ARBA" id="ARBA00022574"/>
    </source>
</evidence>
<feature type="region of interest" description="Disordered" evidence="4">
    <location>
        <begin position="260"/>
        <end position="292"/>
    </location>
</feature>
<evidence type="ECO:0000256" key="4">
    <source>
        <dbReference type="SAM" id="MobiDB-lite"/>
    </source>
</evidence>
<keyword evidence="3" id="KW-0677">Repeat</keyword>
<keyword evidence="2" id="KW-0853">WD repeat</keyword>
<keyword evidence="6" id="KW-1185">Reference proteome</keyword>
<dbReference type="PANTHER" id="PTHR13923">
    <property type="entry name" value="SEC31-RELATED PROTEIN"/>
    <property type="match status" value="1"/>
</dbReference>
<dbReference type="FunFam" id="1.20.940.10:FF:000003">
    <property type="entry name" value="Protein transport protein SEC31 homolog B"/>
    <property type="match status" value="1"/>
</dbReference>
<evidence type="ECO:0000256" key="3">
    <source>
        <dbReference type="ARBA" id="ARBA00022737"/>
    </source>
</evidence>
<dbReference type="AlphaFoldDB" id="S8E374"/>
<reference evidence="5 6" key="1">
    <citation type="journal article" date="2013" name="BMC Genomics">
        <title>The miniature genome of a carnivorous plant Genlisea aurea contains a low number of genes and short non-coding sequences.</title>
        <authorList>
            <person name="Leushkin E.V."/>
            <person name="Sutormin R.A."/>
            <person name="Nabieva E.R."/>
            <person name="Penin A.A."/>
            <person name="Kondrashov A.S."/>
            <person name="Logacheva M.D."/>
        </authorList>
    </citation>
    <scope>NUCLEOTIDE SEQUENCE [LARGE SCALE GENOMIC DNA]</scope>
</reference>
<comment type="caution">
    <text evidence="5">The sequence shown here is derived from an EMBL/GenBank/DDBJ whole genome shotgun (WGS) entry which is preliminary data.</text>
</comment>
<name>S8E374_9LAMI</name>
<dbReference type="GO" id="GO:0070971">
    <property type="term" value="C:endoplasmic reticulum exit site"/>
    <property type="evidence" value="ECO:0007669"/>
    <property type="project" value="TreeGrafter"/>
</dbReference>
<organism evidence="5 6">
    <name type="scientific">Genlisea aurea</name>
    <dbReference type="NCBI Taxonomy" id="192259"/>
    <lineage>
        <taxon>Eukaryota</taxon>
        <taxon>Viridiplantae</taxon>
        <taxon>Streptophyta</taxon>
        <taxon>Embryophyta</taxon>
        <taxon>Tracheophyta</taxon>
        <taxon>Spermatophyta</taxon>
        <taxon>Magnoliopsida</taxon>
        <taxon>eudicotyledons</taxon>
        <taxon>Gunneridae</taxon>
        <taxon>Pentapetalae</taxon>
        <taxon>asterids</taxon>
        <taxon>lamiids</taxon>
        <taxon>Lamiales</taxon>
        <taxon>Lentibulariaceae</taxon>
        <taxon>Genlisea</taxon>
    </lineage>
</organism>
<evidence type="ECO:0000313" key="6">
    <source>
        <dbReference type="Proteomes" id="UP000015453"/>
    </source>
</evidence>
<evidence type="ECO:0000256" key="1">
    <source>
        <dbReference type="ARBA" id="ARBA00022448"/>
    </source>
</evidence>
<sequence>DLMEKTIIFASAFGQKCSASLCKLVENYAEILSSQGQLSTAMDYLNLLGTDDLSAELVILRDRISRFTEHEKEVEKSAASGINLLQNGSAYGDGSGYGVADGSQHYYPDPTASQIQQTVPGSQYGENYLHPSVSTYGGRVYNAPPTPTVYQPNPQPTTIPQPSIFVPQPAAAAAPTPQIGNFPPPVNTQPPVKFIPANPPLLRNVDQYQQPSTTIGSQLYPGATTTPNYQVAPPPNAYGVTTSQVGPQVLAPVPSRGFTPVSSSGFQRPATPPVVQTPAAPPPSVQTVDTSNVPAEQKPVIATLTRLFNETSEALGGAGATNPAKKREIEDNSKRLGSLFAKLNSGDISKSVAEKLMRLCRALDVGDSSTVHQIQVDLAANEWDECNFWLSTLKRMTKPKKS</sequence>